<protein>
    <submittedName>
        <fullName evidence="2">Uncharacterized protein</fullName>
    </submittedName>
</protein>
<evidence type="ECO:0000313" key="2">
    <source>
        <dbReference type="EMBL" id="QJA60643.1"/>
    </source>
</evidence>
<dbReference type="AlphaFoldDB" id="A0A6M3IT55"/>
<reference evidence="2" key="1">
    <citation type="submission" date="2020-03" db="EMBL/GenBank/DDBJ databases">
        <title>The deep terrestrial virosphere.</title>
        <authorList>
            <person name="Holmfeldt K."/>
            <person name="Nilsson E."/>
            <person name="Simone D."/>
            <person name="Lopez-Fernandez M."/>
            <person name="Wu X."/>
            <person name="de Brujin I."/>
            <person name="Lundin D."/>
            <person name="Andersson A."/>
            <person name="Bertilsson S."/>
            <person name="Dopson M."/>
        </authorList>
    </citation>
    <scope>NUCLEOTIDE SEQUENCE</scope>
    <source>
        <strain evidence="2">MM415B01087</strain>
    </source>
</reference>
<organism evidence="2">
    <name type="scientific">viral metagenome</name>
    <dbReference type="NCBI Taxonomy" id="1070528"/>
    <lineage>
        <taxon>unclassified sequences</taxon>
        <taxon>metagenomes</taxon>
        <taxon>organismal metagenomes</taxon>
    </lineage>
</organism>
<accession>A0A6M3IT55</accession>
<sequence>MKINVSKSWKGFLTESKFYMSYPGYYRNGLIYCPGDYKPSMSDEKWELLAPKRRKKKIRFWLSFPKAFVRFYFFIFKDT</sequence>
<dbReference type="EMBL" id="MT141415">
    <property type="protein sequence ID" value="QJA60643.1"/>
    <property type="molecule type" value="Genomic_DNA"/>
</dbReference>
<gene>
    <name evidence="2" type="ORF">MM415B01087_0037</name>
</gene>
<evidence type="ECO:0000256" key="1">
    <source>
        <dbReference type="SAM" id="Phobius"/>
    </source>
</evidence>
<proteinExistence type="predicted"/>
<keyword evidence="1" id="KW-1133">Transmembrane helix</keyword>
<name>A0A6M3IT55_9ZZZZ</name>
<keyword evidence="1" id="KW-0472">Membrane</keyword>
<feature type="transmembrane region" description="Helical" evidence="1">
    <location>
        <begin position="58"/>
        <end position="76"/>
    </location>
</feature>
<keyword evidence="1" id="KW-0812">Transmembrane</keyword>